<comment type="caution">
    <text evidence="2">The sequence shown here is derived from an EMBL/GenBank/DDBJ whole genome shotgun (WGS) entry which is preliminary data.</text>
</comment>
<keyword evidence="1" id="KW-0732">Signal</keyword>
<sequence>MAGVAAVSPLGSVRRMTRYRAAGLAASVLLATFALAACSLAESRNVSAACKAAMESAAAVVDLDNDDALMATTETCENADEWIVALQHNPGAGSLVSYTVEDAEAFLDLVCIYSIESPVCLDAAAQGILTYELDDPRVLELNEG</sequence>
<reference evidence="2 3" key="1">
    <citation type="submission" date="2023-07" db="EMBL/GenBank/DDBJ databases">
        <title>Comparative genomics of wheat-associated soil bacteria to identify genetic determinants of phenazine resistance.</title>
        <authorList>
            <person name="Mouncey N."/>
        </authorList>
    </citation>
    <scope>NUCLEOTIDE SEQUENCE [LARGE SCALE GENOMIC DNA]</scope>
    <source>
        <strain evidence="2 3">V3I3</strain>
    </source>
</reference>
<name>A0ABU0RCJ4_9MICO</name>
<evidence type="ECO:0000313" key="3">
    <source>
        <dbReference type="Proteomes" id="UP001239083"/>
    </source>
</evidence>
<evidence type="ECO:0000256" key="1">
    <source>
        <dbReference type="SAM" id="SignalP"/>
    </source>
</evidence>
<accession>A0ABU0RCJ4</accession>
<gene>
    <name evidence="2" type="ORF">QFZ26_003345</name>
</gene>
<proteinExistence type="predicted"/>
<evidence type="ECO:0000313" key="2">
    <source>
        <dbReference type="EMBL" id="MDQ0895790.1"/>
    </source>
</evidence>
<feature type="signal peptide" evidence="1">
    <location>
        <begin position="1"/>
        <end position="36"/>
    </location>
</feature>
<dbReference type="RefSeq" id="WP_307044155.1">
    <property type="nucleotide sequence ID" value="NZ_JAUSYY010000001.1"/>
</dbReference>
<feature type="chain" id="PRO_5046235015" description="Lipoprotein" evidence="1">
    <location>
        <begin position="37"/>
        <end position="144"/>
    </location>
</feature>
<dbReference type="EMBL" id="JAUSYY010000001">
    <property type="protein sequence ID" value="MDQ0895790.1"/>
    <property type="molecule type" value="Genomic_DNA"/>
</dbReference>
<dbReference type="Proteomes" id="UP001239083">
    <property type="component" value="Unassembled WGS sequence"/>
</dbReference>
<evidence type="ECO:0008006" key="4">
    <source>
        <dbReference type="Google" id="ProtNLM"/>
    </source>
</evidence>
<keyword evidence="3" id="KW-1185">Reference proteome</keyword>
<organism evidence="2 3">
    <name type="scientific">Agromyces ramosus</name>
    <dbReference type="NCBI Taxonomy" id="33879"/>
    <lineage>
        <taxon>Bacteria</taxon>
        <taxon>Bacillati</taxon>
        <taxon>Actinomycetota</taxon>
        <taxon>Actinomycetes</taxon>
        <taxon>Micrococcales</taxon>
        <taxon>Microbacteriaceae</taxon>
        <taxon>Agromyces</taxon>
    </lineage>
</organism>
<protein>
    <recommendedName>
        <fullName evidence="4">Lipoprotein</fullName>
    </recommendedName>
</protein>